<gene>
    <name evidence="11" type="ORF">P280DRAFT_457786</name>
</gene>
<evidence type="ECO:0000256" key="5">
    <source>
        <dbReference type="ARBA" id="ARBA00022927"/>
    </source>
</evidence>
<dbReference type="GO" id="GO:0006606">
    <property type="term" value="P:protein import into nucleus"/>
    <property type="evidence" value="ECO:0007669"/>
    <property type="project" value="TreeGrafter"/>
</dbReference>
<keyword evidence="6 9" id="KW-0811">Translocation</keyword>
<evidence type="ECO:0000256" key="10">
    <source>
        <dbReference type="SAM" id="MobiDB-lite"/>
    </source>
</evidence>
<keyword evidence="8 9" id="KW-0539">Nucleus</keyword>
<dbReference type="AlphaFoldDB" id="A0A6A6RSQ2"/>
<name>A0A6A6RSQ2_9PLEO</name>
<keyword evidence="5 9" id="KW-0653">Protein transport</keyword>
<dbReference type="GO" id="GO:0031965">
    <property type="term" value="C:nuclear membrane"/>
    <property type="evidence" value="ECO:0007669"/>
    <property type="project" value="UniProtKB-UniRule"/>
</dbReference>
<feature type="region of interest" description="Disordered" evidence="10">
    <location>
        <begin position="1"/>
        <end position="172"/>
    </location>
</feature>
<dbReference type="GO" id="GO:0017056">
    <property type="term" value="F:structural constituent of nuclear pore"/>
    <property type="evidence" value="ECO:0007669"/>
    <property type="project" value="TreeGrafter"/>
</dbReference>
<dbReference type="PANTHER" id="PTHR13373:SF21">
    <property type="entry name" value="NUCLEAR PORE COMPLEX PROTEIN NUP85"/>
    <property type="match status" value="1"/>
</dbReference>
<dbReference type="GO" id="GO:0006406">
    <property type="term" value="P:mRNA export from nucleus"/>
    <property type="evidence" value="ECO:0007669"/>
    <property type="project" value="TreeGrafter"/>
</dbReference>
<evidence type="ECO:0000256" key="8">
    <source>
        <dbReference type="ARBA" id="ARBA00023242"/>
    </source>
</evidence>
<feature type="compositionally biased region" description="Acidic residues" evidence="10">
    <location>
        <begin position="125"/>
        <end position="141"/>
    </location>
</feature>
<dbReference type="OrthoDB" id="5422384at2759"/>
<dbReference type="EMBL" id="MU006793">
    <property type="protein sequence ID" value="KAF2637403.1"/>
    <property type="molecule type" value="Genomic_DNA"/>
</dbReference>
<protein>
    <recommendedName>
        <fullName evidence="9">Nuclear pore complex protein Nup85</fullName>
    </recommendedName>
</protein>
<comment type="subcellular location">
    <subcellularLocation>
        <location evidence="1 9">Nucleus</location>
        <location evidence="1 9">Nuclear pore complex</location>
    </subcellularLocation>
</comment>
<dbReference type="Pfam" id="PF07575">
    <property type="entry name" value="Nucleopor_Nup85"/>
    <property type="match status" value="1"/>
</dbReference>
<organism evidence="11 12">
    <name type="scientific">Massarina eburnea CBS 473.64</name>
    <dbReference type="NCBI Taxonomy" id="1395130"/>
    <lineage>
        <taxon>Eukaryota</taxon>
        <taxon>Fungi</taxon>
        <taxon>Dikarya</taxon>
        <taxon>Ascomycota</taxon>
        <taxon>Pezizomycotina</taxon>
        <taxon>Dothideomycetes</taxon>
        <taxon>Pleosporomycetidae</taxon>
        <taxon>Pleosporales</taxon>
        <taxon>Massarineae</taxon>
        <taxon>Massarinaceae</taxon>
        <taxon>Massarina</taxon>
    </lineage>
</organism>
<keyword evidence="12" id="KW-1185">Reference proteome</keyword>
<comment type="similarity">
    <text evidence="2 9">Belongs to the nucleoporin Nup85 family.</text>
</comment>
<sequence length="1046" mass="113689">MFRAPENSSEPPSTPARQSTRSDINLPSTTPSGLPPPPDFSVPPLGTPAGAPTIRKDLFGSKPNFDPQQWNFSSLNSSPPRHGTFEGYGAGSYKASTSGRPGSQRGRMSVSGFRLPNSPPRVIEDEREDGDDKDMEEESDDDHLSALRRSRAQDPLSQSGASHASATESLTGPTIVRSHAEQKHYNLTGIAKGLAPSTDGGALHEPDATILETERLLEKLADSFANDAPEKKAGVLGDVAHELLGVWQTSLQSSRNLETARNGTSAALSTAVKLSDLLVNIHHPRPVASPPRFGASSLALTRIGADNFTPIPKVLLDWLNQYRSTAAEVDLVLKEPKGYSKHQYFWEAVHASAVRGHFDKTIHLLRGANFAVAYTAQIDELGISGYEGHHRRYAEEAVNAAVNLLDECPAVRADDWDVKGNDWSIFRKHVAQAFSHLEELSEGDSKNRHSISRPFQASHFGISQSQASYHLSVASRRAESKVPWSVYQNISKLYQLLLGDEEEIITISEDWIDATLCLAVWWDGDEEEIPQSSLAASRQKIARSQRIREVDVTPVKAYCQRIRSAFAAVLDVDEEFTVSTSDRFEVGVACIMDDNVEGALQILRASSLVIASAVAELATAGGWLGRGGGIESQFSSSDLIFLGGTGQHQTGISLDTLLDAYSELLAAKEQISGQDGKLIREGWELAIQVLGRKEDTATANTSIQKIVDSLPLQSAERVDKITQLCHNMGLSKEAHGIALKYADHLRANTQDYGDTLLYYARAHAASKIQEVLRVLVAHCLINSISYPPPAELDDSLKALVTSPKQTLTKLASMDTEAAQLLSNHLSGYATIRKYYDLRDEAVLLQGMERPVHRPMVRKLAAATSLMVIIASAASSIRGGLYDPEVETVVQIDVLLPLLGEALIFVNQPKRTLTLRHLYSLLSAIEDYTTAPGMIKTQCEEALQTTFSAANSTNSPSNSHHNLRQTTSNLSSQYSLIGSTDFSSAGGVSAENSAILIPNGNMSDANRGWDWRKGFPKGATGDDVVRVLRLGVARELARAFAEGEVKA</sequence>
<proteinExistence type="inferred from homology"/>
<feature type="compositionally biased region" description="Polar residues" evidence="10">
    <location>
        <begin position="66"/>
        <end position="79"/>
    </location>
</feature>
<evidence type="ECO:0000256" key="4">
    <source>
        <dbReference type="ARBA" id="ARBA00022816"/>
    </source>
</evidence>
<evidence type="ECO:0000256" key="6">
    <source>
        <dbReference type="ARBA" id="ARBA00023010"/>
    </source>
</evidence>
<evidence type="ECO:0000256" key="3">
    <source>
        <dbReference type="ARBA" id="ARBA00022448"/>
    </source>
</evidence>
<reference evidence="11" key="1">
    <citation type="journal article" date="2020" name="Stud. Mycol.">
        <title>101 Dothideomycetes genomes: a test case for predicting lifestyles and emergence of pathogens.</title>
        <authorList>
            <person name="Haridas S."/>
            <person name="Albert R."/>
            <person name="Binder M."/>
            <person name="Bloem J."/>
            <person name="Labutti K."/>
            <person name="Salamov A."/>
            <person name="Andreopoulos B."/>
            <person name="Baker S."/>
            <person name="Barry K."/>
            <person name="Bills G."/>
            <person name="Bluhm B."/>
            <person name="Cannon C."/>
            <person name="Castanera R."/>
            <person name="Culley D."/>
            <person name="Daum C."/>
            <person name="Ezra D."/>
            <person name="Gonzalez J."/>
            <person name="Henrissat B."/>
            <person name="Kuo A."/>
            <person name="Liang C."/>
            <person name="Lipzen A."/>
            <person name="Lutzoni F."/>
            <person name="Magnuson J."/>
            <person name="Mondo S."/>
            <person name="Nolan M."/>
            <person name="Ohm R."/>
            <person name="Pangilinan J."/>
            <person name="Park H.-J."/>
            <person name="Ramirez L."/>
            <person name="Alfaro M."/>
            <person name="Sun H."/>
            <person name="Tritt A."/>
            <person name="Yoshinaga Y."/>
            <person name="Zwiers L.-H."/>
            <person name="Turgeon B."/>
            <person name="Goodwin S."/>
            <person name="Spatafora J."/>
            <person name="Crous P."/>
            <person name="Grigoriev I."/>
        </authorList>
    </citation>
    <scope>NUCLEOTIDE SEQUENCE</scope>
    <source>
        <strain evidence="11">CBS 473.64</strain>
    </source>
</reference>
<evidence type="ECO:0000256" key="2">
    <source>
        <dbReference type="ARBA" id="ARBA00005573"/>
    </source>
</evidence>
<dbReference type="PANTHER" id="PTHR13373">
    <property type="entry name" value="FROUNT PROTEIN-RELATED"/>
    <property type="match status" value="1"/>
</dbReference>
<evidence type="ECO:0000313" key="12">
    <source>
        <dbReference type="Proteomes" id="UP000799753"/>
    </source>
</evidence>
<evidence type="ECO:0000256" key="7">
    <source>
        <dbReference type="ARBA" id="ARBA00023132"/>
    </source>
</evidence>
<evidence type="ECO:0000256" key="9">
    <source>
        <dbReference type="RuleBase" id="RU365073"/>
    </source>
</evidence>
<keyword evidence="3 9" id="KW-0813">Transport</keyword>
<keyword evidence="9" id="KW-0472">Membrane</keyword>
<keyword evidence="7 9" id="KW-0906">Nuclear pore complex</keyword>
<feature type="compositionally biased region" description="Polar residues" evidence="10">
    <location>
        <begin position="1"/>
        <end position="25"/>
    </location>
</feature>
<dbReference type="GO" id="GO:0045893">
    <property type="term" value="P:positive regulation of DNA-templated transcription"/>
    <property type="evidence" value="ECO:0007669"/>
    <property type="project" value="TreeGrafter"/>
</dbReference>
<dbReference type="Proteomes" id="UP000799753">
    <property type="component" value="Unassembled WGS sequence"/>
</dbReference>
<comment type="function">
    <text evidence="9">Functions as a component of the nuclear pore complex (NPC).</text>
</comment>
<keyword evidence="4 9" id="KW-0509">mRNA transport</keyword>
<dbReference type="GO" id="GO:0031080">
    <property type="term" value="C:nuclear pore outer ring"/>
    <property type="evidence" value="ECO:0007669"/>
    <property type="project" value="TreeGrafter"/>
</dbReference>
<accession>A0A6A6RSQ2</accession>
<evidence type="ECO:0000313" key="11">
    <source>
        <dbReference type="EMBL" id="KAF2637403.1"/>
    </source>
</evidence>
<evidence type="ECO:0000256" key="1">
    <source>
        <dbReference type="ARBA" id="ARBA00004567"/>
    </source>
</evidence>
<dbReference type="InterPro" id="IPR011502">
    <property type="entry name" value="Nucleoporin_Nup85"/>
</dbReference>
<comment type="subunit">
    <text evidence="9">Component of the nuclear pore complex (NPC).</text>
</comment>
<feature type="compositionally biased region" description="Polar residues" evidence="10">
    <location>
        <begin position="155"/>
        <end position="172"/>
    </location>
</feature>